<evidence type="ECO:0000313" key="3">
    <source>
        <dbReference type="Proteomes" id="UP000298652"/>
    </source>
</evidence>
<gene>
    <name evidence="2" type="ORF">SEVIR_4G209300v2</name>
</gene>
<feature type="compositionally biased region" description="Basic and acidic residues" evidence="1">
    <location>
        <begin position="67"/>
        <end position="83"/>
    </location>
</feature>
<accession>A0A4U6V5G2</accession>
<dbReference type="AlphaFoldDB" id="A0A4U6V5G2"/>
<feature type="compositionally biased region" description="Basic residues" evidence="1">
    <location>
        <begin position="156"/>
        <end position="179"/>
    </location>
</feature>
<proteinExistence type="predicted"/>
<keyword evidence="3" id="KW-1185">Reference proteome</keyword>
<evidence type="ECO:0000256" key="1">
    <source>
        <dbReference type="SAM" id="MobiDB-lite"/>
    </source>
</evidence>
<name>A0A4U6V5G2_SETVI</name>
<feature type="region of interest" description="Disordered" evidence="1">
    <location>
        <begin position="129"/>
        <end position="218"/>
    </location>
</feature>
<evidence type="ECO:0000313" key="2">
    <source>
        <dbReference type="EMBL" id="TKW22139.1"/>
    </source>
</evidence>
<reference evidence="2" key="1">
    <citation type="submission" date="2019-03" db="EMBL/GenBank/DDBJ databases">
        <title>WGS assembly of Setaria viridis.</title>
        <authorList>
            <person name="Huang P."/>
            <person name="Jenkins J."/>
            <person name="Grimwood J."/>
            <person name="Barry K."/>
            <person name="Healey A."/>
            <person name="Mamidi S."/>
            <person name="Sreedasyam A."/>
            <person name="Shu S."/>
            <person name="Feldman M."/>
            <person name="Wu J."/>
            <person name="Yu Y."/>
            <person name="Chen C."/>
            <person name="Johnson J."/>
            <person name="Rokhsar D."/>
            <person name="Baxter I."/>
            <person name="Schmutz J."/>
            <person name="Brutnell T."/>
            <person name="Kellogg E."/>
        </authorList>
    </citation>
    <scope>NUCLEOTIDE SEQUENCE [LARGE SCALE GENOMIC DNA]</scope>
</reference>
<sequence>MVGFTTGCCNRTGAHHSRRARVQGRGSGGAHGDRLPRSASRSSREGVAAAGGCEDNPSSPSTAPLLADEHERKEGEVASDGRGDGPLFSFKRCPSTARVTATTTSAGTCGDGASGVVRDLASLKEVLEGVEGSRGRAQEDEDAMCGEPLPLTANGARRRRRATRTPPRRRRRRRSRARERPRMTRAPARRRHPRPRSREAMAGGGGAAFLRDSRGTPIVRDSGCNVKIFEEEQKPPNLSPSRD</sequence>
<dbReference type="Proteomes" id="UP000298652">
    <property type="component" value="Chromosome 4"/>
</dbReference>
<organism evidence="2 3">
    <name type="scientific">Setaria viridis</name>
    <name type="common">Green bristlegrass</name>
    <name type="synonym">Setaria italica subsp. viridis</name>
    <dbReference type="NCBI Taxonomy" id="4556"/>
    <lineage>
        <taxon>Eukaryota</taxon>
        <taxon>Viridiplantae</taxon>
        <taxon>Streptophyta</taxon>
        <taxon>Embryophyta</taxon>
        <taxon>Tracheophyta</taxon>
        <taxon>Spermatophyta</taxon>
        <taxon>Magnoliopsida</taxon>
        <taxon>Liliopsida</taxon>
        <taxon>Poales</taxon>
        <taxon>Poaceae</taxon>
        <taxon>PACMAD clade</taxon>
        <taxon>Panicoideae</taxon>
        <taxon>Panicodae</taxon>
        <taxon>Paniceae</taxon>
        <taxon>Cenchrinae</taxon>
        <taxon>Setaria</taxon>
    </lineage>
</organism>
<feature type="compositionally biased region" description="Basic residues" evidence="1">
    <location>
        <begin position="13"/>
        <end position="22"/>
    </location>
</feature>
<dbReference type="EMBL" id="CM016555">
    <property type="protein sequence ID" value="TKW22139.1"/>
    <property type="molecule type" value="Genomic_DNA"/>
</dbReference>
<protein>
    <submittedName>
        <fullName evidence="2">Uncharacterized protein</fullName>
    </submittedName>
</protein>
<feature type="region of interest" description="Disordered" evidence="1">
    <location>
        <begin position="1"/>
        <end position="114"/>
    </location>
</feature>
<dbReference type="Gramene" id="TKW22139">
    <property type="protein sequence ID" value="TKW22139"/>
    <property type="gene ID" value="SEVIR_4G209300v2"/>
</dbReference>
<feature type="compositionally biased region" description="Basic and acidic residues" evidence="1">
    <location>
        <begin position="129"/>
        <end position="138"/>
    </location>
</feature>
<feature type="compositionally biased region" description="Low complexity" evidence="1">
    <location>
        <begin position="95"/>
        <end position="108"/>
    </location>
</feature>